<sequence length="65" mass="7195">MQTGLTSKDLGILEDQLGHEAMANHKAAAYAESLQDPQLKALANTLAAHHKKRYESLFNYLNGQQ</sequence>
<evidence type="ECO:0000313" key="2">
    <source>
        <dbReference type="Proteomes" id="UP000886819"/>
    </source>
</evidence>
<dbReference type="SUPFAM" id="SSF47240">
    <property type="entry name" value="Ferritin-like"/>
    <property type="match status" value="1"/>
</dbReference>
<name>A0A9D0YWQ3_9FIRM</name>
<protein>
    <recommendedName>
        <fullName evidence="3">Spore coat protein</fullName>
    </recommendedName>
</protein>
<dbReference type="Proteomes" id="UP000886819">
    <property type="component" value="Unassembled WGS sequence"/>
</dbReference>
<proteinExistence type="predicted"/>
<organism evidence="1 2">
    <name type="scientific">Candidatus Avichristensenella intestinipullorum</name>
    <dbReference type="NCBI Taxonomy" id="2840693"/>
    <lineage>
        <taxon>Bacteria</taxon>
        <taxon>Bacillati</taxon>
        <taxon>Bacillota</taxon>
        <taxon>Clostridia</taxon>
        <taxon>Candidatus Avichristensenella</taxon>
    </lineage>
</organism>
<dbReference type="InterPro" id="IPR009078">
    <property type="entry name" value="Ferritin-like_SF"/>
</dbReference>
<reference evidence="1" key="2">
    <citation type="journal article" date="2021" name="PeerJ">
        <title>Extensive microbial diversity within the chicken gut microbiome revealed by metagenomics and culture.</title>
        <authorList>
            <person name="Gilroy R."/>
            <person name="Ravi A."/>
            <person name="Getino M."/>
            <person name="Pursley I."/>
            <person name="Horton D.L."/>
            <person name="Alikhan N.F."/>
            <person name="Baker D."/>
            <person name="Gharbi K."/>
            <person name="Hall N."/>
            <person name="Watson M."/>
            <person name="Adriaenssens E.M."/>
            <person name="Foster-Nyarko E."/>
            <person name="Jarju S."/>
            <person name="Secka A."/>
            <person name="Antonio M."/>
            <person name="Oren A."/>
            <person name="Chaudhuri R.R."/>
            <person name="La Ragione R."/>
            <person name="Hildebrand F."/>
            <person name="Pallen M.J."/>
        </authorList>
    </citation>
    <scope>NUCLEOTIDE SEQUENCE</scope>
    <source>
        <strain evidence="1">ChiHile30-977</strain>
    </source>
</reference>
<dbReference type="EMBL" id="DVFI01000099">
    <property type="protein sequence ID" value="HIQ63353.1"/>
    <property type="molecule type" value="Genomic_DNA"/>
</dbReference>
<dbReference type="AlphaFoldDB" id="A0A9D0YWQ3"/>
<evidence type="ECO:0000313" key="1">
    <source>
        <dbReference type="EMBL" id="HIQ63353.1"/>
    </source>
</evidence>
<accession>A0A9D0YWQ3</accession>
<comment type="caution">
    <text evidence="1">The sequence shown here is derived from an EMBL/GenBank/DDBJ whole genome shotgun (WGS) entry which is preliminary data.</text>
</comment>
<gene>
    <name evidence="1" type="ORF">IAA66_07165</name>
</gene>
<evidence type="ECO:0008006" key="3">
    <source>
        <dbReference type="Google" id="ProtNLM"/>
    </source>
</evidence>
<reference evidence="1" key="1">
    <citation type="submission" date="2020-10" db="EMBL/GenBank/DDBJ databases">
        <authorList>
            <person name="Gilroy R."/>
        </authorList>
    </citation>
    <scope>NUCLEOTIDE SEQUENCE</scope>
    <source>
        <strain evidence="1">ChiHile30-977</strain>
    </source>
</reference>